<dbReference type="GO" id="GO:0004721">
    <property type="term" value="F:phosphoprotein phosphatase activity"/>
    <property type="evidence" value="ECO:0007669"/>
    <property type="project" value="TreeGrafter"/>
</dbReference>
<dbReference type="GO" id="GO:0016036">
    <property type="term" value="P:cellular response to phosphate starvation"/>
    <property type="evidence" value="ECO:0007669"/>
    <property type="project" value="TreeGrafter"/>
</dbReference>
<keyword evidence="9" id="KW-0067">ATP-binding</keyword>
<feature type="coiled-coil region" evidence="7">
    <location>
        <begin position="3"/>
        <end position="30"/>
    </location>
</feature>
<dbReference type="PANTHER" id="PTHR45453">
    <property type="entry name" value="PHOSPHATE REGULON SENSOR PROTEIN PHOR"/>
    <property type="match status" value="1"/>
</dbReference>
<comment type="catalytic activity">
    <reaction evidence="1">
        <text>ATP + protein L-histidine = ADP + protein N-phospho-L-histidine.</text>
        <dbReference type="EC" id="2.7.13.3"/>
    </reaction>
</comment>
<evidence type="ECO:0000259" key="8">
    <source>
        <dbReference type="SMART" id="SM00387"/>
    </source>
</evidence>
<reference evidence="9 10" key="2">
    <citation type="journal article" date="2012" name="Stand. Genomic Sci.">
        <title>Complete genome sequence of Thauera aminoaromatica strain MZ1T.</title>
        <authorList>
            <person name="Jiang K."/>
            <person name="Sanseverino J."/>
            <person name="Chauhan A."/>
            <person name="Lucas S."/>
            <person name="Copeland A."/>
            <person name="Lapidus A."/>
            <person name="Del Rio T.G."/>
            <person name="Dalin E."/>
            <person name="Tice H."/>
            <person name="Bruce D."/>
            <person name="Goodwin L."/>
            <person name="Pitluck S."/>
            <person name="Sims D."/>
            <person name="Brettin T."/>
            <person name="Detter J.C."/>
            <person name="Han C."/>
            <person name="Chang Y.J."/>
            <person name="Larimer F."/>
            <person name="Land M."/>
            <person name="Hauser L."/>
            <person name="Kyrpides N.C."/>
            <person name="Mikhailova N."/>
            <person name="Moser S."/>
            <person name="Jegier P."/>
            <person name="Close D."/>
            <person name="Debruyn J.M."/>
            <person name="Wang Y."/>
            <person name="Layton A.C."/>
            <person name="Allen M.S."/>
            <person name="Sayler G.S."/>
        </authorList>
    </citation>
    <scope>NUCLEOTIDE SEQUENCE [LARGE SCALE GENOMIC DNA]</scope>
    <source>
        <strain evidence="9 10">MZ1T</strain>
    </source>
</reference>
<dbReference type="Gene3D" id="3.30.565.10">
    <property type="entry name" value="Histidine kinase-like ATPase, C-terminal domain"/>
    <property type="match status" value="1"/>
</dbReference>
<dbReference type="OrthoDB" id="9121563at2"/>
<dbReference type="Proteomes" id="UP000002186">
    <property type="component" value="Chromosome"/>
</dbReference>
<protein>
    <recommendedName>
        <fullName evidence="2">histidine kinase</fullName>
        <ecNumber evidence="2">2.7.13.3</ecNumber>
    </recommendedName>
</protein>
<evidence type="ECO:0000256" key="6">
    <source>
        <dbReference type="ARBA" id="ARBA00023012"/>
    </source>
</evidence>
<dbReference type="Pfam" id="PF02518">
    <property type="entry name" value="HATPase_c"/>
    <property type="match status" value="1"/>
</dbReference>
<keyword evidence="10" id="KW-1185">Reference proteome</keyword>
<keyword evidence="4" id="KW-0808">Transferase</keyword>
<dbReference type="InterPro" id="IPR036890">
    <property type="entry name" value="HATPase_C_sf"/>
</dbReference>
<dbReference type="HOGENOM" id="CLU_1077401_0_0_4"/>
<evidence type="ECO:0000256" key="2">
    <source>
        <dbReference type="ARBA" id="ARBA00012438"/>
    </source>
</evidence>
<dbReference type="PANTHER" id="PTHR45453:SF1">
    <property type="entry name" value="PHOSPHATE REGULON SENSOR PROTEIN PHOR"/>
    <property type="match status" value="1"/>
</dbReference>
<dbReference type="GO" id="GO:0000155">
    <property type="term" value="F:phosphorelay sensor kinase activity"/>
    <property type="evidence" value="ECO:0007669"/>
    <property type="project" value="TreeGrafter"/>
</dbReference>
<keyword evidence="6" id="KW-0902">Two-component regulatory system</keyword>
<dbReference type="EC" id="2.7.13.3" evidence="2"/>
<keyword evidence="7" id="KW-0175">Coiled coil</keyword>
<dbReference type="AlphaFoldDB" id="C4ZKV5"/>
<evidence type="ECO:0000256" key="1">
    <source>
        <dbReference type="ARBA" id="ARBA00000085"/>
    </source>
</evidence>
<evidence type="ECO:0000256" key="4">
    <source>
        <dbReference type="ARBA" id="ARBA00022679"/>
    </source>
</evidence>
<gene>
    <name evidence="9" type="ordered locus">Tmz1t_0113</name>
</gene>
<evidence type="ECO:0000256" key="5">
    <source>
        <dbReference type="ARBA" id="ARBA00022777"/>
    </source>
</evidence>
<keyword evidence="9" id="KW-0547">Nucleotide-binding</keyword>
<dbReference type="GO" id="GO:0005524">
    <property type="term" value="F:ATP binding"/>
    <property type="evidence" value="ECO:0007669"/>
    <property type="project" value="UniProtKB-KW"/>
</dbReference>
<dbReference type="STRING" id="85643.Tmz1t_0113"/>
<dbReference type="InterPro" id="IPR003594">
    <property type="entry name" value="HATPase_dom"/>
</dbReference>
<feature type="domain" description="Histidine kinase/HSP90-like ATPase" evidence="8">
    <location>
        <begin position="141"/>
        <end position="250"/>
    </location>
</feature>
<evidence type="ECO:0000313" key="10">
    <source>
        <dbReference type="Proteomes" id="UP000002186"/>
    </source>
</evidence>
<dbReference type="KEGG" id="tmz:Tmz1t_0113"/>
<dbReference type="EMBL" id="CP001281">
    <property type="protein sequence ID" value="ACK52913.1"/>
    <property type="molecule type" value="Genomic_DNA"/>
</dbReference>
<dbReference type="InterPro" id="IPR050351">
    <property type="entry name" value="BphY/WalK/GraS-like"/>
</dbReference>
<dbReference type="SUPFAM" id="SSF55874">
    <property type="entry name" value="ATPase domain of HSP90 chaperone/DNA topoisomerase II/histidine kinase"/>
    <property type="match status" value="1"/>
</dbReference>
<dbReference type="RefSeq" id="WP_012584249.1">
    <property type="nucleotide sequence ID" value="NC_011662.2"/>
</dbReference>
<keyword evidence="3" id="KW-0597">Phosphoprotein</keyword>
<reference evidence="10" key="1">
    <citation type="submission" date="2009-05" db="EMBL/GenBank/DDBJ databases">
        <title>Complete sequence of chromosome of Thauera sp. MZ1T.</title>
        <authorList>
            <consortium name="US DOE Joint Genome Institute"/>
            <person name="Lucas S."/>
            <person name="Copeland A."/>
            <person name="Lapidus A."/>
            <person name="Glavina del Rio T."/>
            <person name="Dalin E."/>
            <person name="Tice H."/>
            <person name="Bruce D."/>
            <person name="Goodwin L."/>
            <person name="Pitluck S."/>
            <person name="Sims D."/>
            <person name="Brettin T."/>
            <person name="Detter J.C."/>
            <person name="Han C."/>
            <person name="Larimer F."/>
            <person name="Land M."/>
            <person name="Hauser L."/>
            <person name="Kyrpides N."/>
            <person name="Mikhailova N."/>
            <person name="Sayler G.S."/>
        </authorList>
    </citation>
    <scope>NUCLEOTIDE SEQUENCE [LARGE SCALE GENOMIC DNA]</scope>
    <source>
        <strain evidence="10">MZ1T</strain>
    </source>
</reference>
<accession>C4ZKV5</accession>
<dbReference type="GO" id="GO:0005886">
    <property type="term" value="C:plasma membrane"/>
    <property type="evidence" value="ECO:0007669"/>
    <property type="project" value="TreeGrafter"/>
</dbReference>
<dbReference type="SMART" id="SM00387">
    <property type="entry name" value="HATPase_c"/>
    <property type="match status" value="1"/>
</dbReference>
<evidence type="ECO:0000256" key="3">
    <source>
        <dbReference type="ARBA" id="ARBA00022553"/>
    </source>
</evidence>
<evidence type="ECO:0000313" key="9">
    <source>
        <dbReference type="EMBL" id="ACK52913.1"/>
    </source>
</evidence>
<keyword evidence="5" id="KW-0418">Kinase</keyword>
<proteinExistence type="predicted"/>
<organism evidence="9 10">
    <name type="scientific">Thauera aminoaromatica</name>
    <dbReference type="NCBI Taxonomy" id="164330"/>
    <lineage>
        <taxon>Bacteria</taxon>
        <taxon>Pseudomonadati</taxon>
        <taxon>Pseudomonadota</taxon>
        <taxon>Betaproteobacteria</taxon>
        <taxon>Rhodocyclales</taxon>
        <taxon>Zoogloeaceae</taxon>
        <taxon>Thauera</taxon>
    </lineage>
</organism>
<name>C4ZKV5_THASP</name>
<evidence type="ECO:0000256" key="7">
    <source>
        <dbReference type="SAM" id="Coils"/>
    </source>
</evidence>
<dbReference type="eggNOG" id="COG0642">
    <property type="taxonomic scope" value="Bacteria"/>
</dbReference>
<sequence>MRYDKQNKRIENLSQQVTDLIRQNAALKKEVDSTREILNNTLHEIRRFSAQLSKFCERISRDTQSDPGLNQAALSAFYTAGMISSRLAYTDIELNPKAIESQTPLRSGIFKKFDKTKRILAEEAKNRNVTISLFGESRTEIDALPVFELLPFVILENAVKYSPQNQTIEIIFESFSGRQQVTVKSYGPDVEDDELPRLFEKGFRGALTKTMPGEGLGLFLAKRVCDFHGISIFAEVRNRKKFIFNGIEYSEFLIQVRF</sequence>